<dbReference type="InterPro" id="IPR042174">
    <property type="entry name" value="RecF_2"/>
</dbReference>
<dbReference type="PANTHER" id="PTHR32182:SF0">
    <property type="entry name" value="DNA REPLICATION AND REPAIR PROTEIN RECF"/>
    <property type="match status" value="1"/>
</dbReference>
<dbReference type="InterPro" id="IPR027417">
    <property type="entry name" value="P-loop_NTPase"/>
</dbReference>
<dbReference type="GO" id="GO:0006302">
    <property type="term" value="P:double-strand break repair"/>
    <property type="evidence" value="ECO:0007669"/>
    <property type="project" value="TreeGrafter"/>
</dbReference>
<dbReference type="GO" id="GO:0005524">
    <property type="term" value="F:ATP binding"/>
    <property type="evidence" value="ECO:0007669"/>
    <property type="project" value="UniProtKB-UniRule"/>
</dbReference>
<keyword evidence="4 9" id="KW-0963">Cytoplasm</keyword>
<dbReference type="Gene3D" id="3.40.50.300">
    <property type="entry name" value="P-loop containing nucleotide triphosphate hydrolases"/>
    <property type="match status" value="1"/>
</dbReference>
<name>A0A952AJY0_9BACT</name>
<evidence type="ECO:0000256" key="2">
    <source>
        <dbReference type="ARBA" id="ARBA00008016"/>
    </source>
</evidence>
<keyword evidence="6 9" id="KW-0547">Nucleotide-binding</keyword>
<dbReference type="GO" id="GO:0005737">
    <property type="term" value="C:cytoplasm"/>
    <property type="evidence" value="ECO:0007669"/>
    <property type="project" value="UniProtKB-SubCell"/>
</dbReference>
<sequence length="363" mass="41477">MIESITLQNFRNLQGNYLPTTGINLIVARNGAGKSNFLDAIYHLSRGKSFRTIAEGNAINWDSSLPFARIESHISGSKKLALILSQLEGQNRKRFEVDGSPKKRLTFVSNIITVLFAPQDLDIVSGSPDIRRAEIDDFLSQSSKVYEENLREYKQVIVRRNKLLQRIAERKANEKELKFWDEKLVESGTGLIKMRYDTLNRFAPSVIKYSNDLFAGEIGNLRIEYLSRFADSPEADNIADEFLSTIIKGRVKELAAGRTLYGPHRDDLNIVFDNRPIRIFGSRGQQRIAALIIKFAMLKYLSENNQQSPILLLDDIMSELDPKHRHNLEEFIQELGTQCFITGTDESQFSRNFMGKNNNLRLQ</sequence>
<evidence type="ECO:0000256" key="4">
    <source>
        <dbReference type="ARBA" id="ARBA00022490"/>
    </source>
</evidence>
<keyword evidence="8 9" id="KW-0238">DNA-binding</keyword>
<dbReference type="EMBL" id="JACFOF010000004">
    <property type="protein sequence ID" value="MBW7953555.1"/>
    <property type="molecule type" value="Genomic_DNA"/>
</dbReference>
<dbReference type="HAMAP" id="MF_00365">
    <property type="entry name" value="RecF"/>
    <property type="match status" value="1"/>
</dbReference>
<evidence type="ECO:0000256" key="1">
    <source>
        <dbReference type="ARBA" id="ARBA00004496"/>
    </source>
</evidence>
<comment type="caution">
    <text evidence="9">Lacks conserved residue(s) required for the propagation of feature annotation.</text>
</comment>
<dbReference type="GO" id="GO:0003697">
    <property type="term" value="F:single-stranded DNA binding"/>
    <property type="evidence" value="ECO:0007669"/>
    <property type="project" value="UniProtKB-UniRule"/>
</dbReference>
<dbReference type="GO" id="GO:0009432">
    <property type="term" value="P:SOS response"/>
    <property type="evidence" value="ECO:0007669"/>
    <property type="project" value="UniProtKB-UniRule"/>
</dbReference>
<dbReference type="InterPro" id="IPR018078">
    <property type="entry name" value="DNA-binding_RecF_CS"/>
</dbReference>
<comment type="caution">
    <text evidence="12">The sequence shown here is derived from an EMBL/GenBank/DDBJ whole genome shotgun (WGS) entry which is preliminary data.</text>
</comment>
<dbReference type="Gene3D" id="1.20.1050.90">
    <property type="entry name" value="RecF/RecN/SMC, N-terminal domain"/>
    <property type="match status" value="1"/>
</dbReference>
<comment type="similarity">
    <text evidence="2 9 10">Belongs to the RecF family.</text>
</comment>
<keyword evidence="5 9" id="KW-0235">DNA replication</keyword>
<proteinExistence type="inferred from homology"/>
<feature type="domain" description="RecF/RecN/SMC N-terminal" evidence="11">
    <location>
        <begin position="1"/>
        <end position="350"/>
    </location>
</feature>
<keyword evidence="9 10" id="KW-0227">DNA damage</keyword>
<evidence type="ECO:0000256" key="10">
    <source>
        <dbReference type="RuleBase" id="RU000578"/>
    </source>
</evidence>
<evidence type="ECO:0000256" key="3">
    <source>
        <dbReference type="ARBA" id="ARBA00020170"/>
    </source>
</evidence>
<dbReference type="AlphaFoldDB" id="A0A952AJY0"/>
<dbReference type="NCBIfam" id="TIGR00611">
    <property type="entry name" value="recf"/>
    <property type="match status" value="1"/>
</dbReference>
<accession>A0A952AJY0</accession>
<dbReference type="GO" id="GO:0000731">
    <property type="term" value="P:DNA synthesis involved in DNA repair"/>
    <property type="evidence" value="ECO:0007669"/>
    <property type="project" value="TreeGrafter"/>
</dbReference>
<dbReference type="PROSITE" id="PS00618">
    <property type="entry name" value="RECF_2"/>
    <property type="match status" value="1"/>
</dbReference>
<dbReference type="Proteomes" id="UP000781173">
    <property type="component" value="Unassembled WGS sequence"/>
</dbReference>
<protein>
    <recommendedName>
        <fullName evidence="3 9">DNA replication and repair protein RecF</fullName>
    </recommendedName>
</protein>
<dbReference type="SUPFAM" id="SSF52540">
    <property type="entry name" value="P-loop containing nucleoside triphosphate hydrolases"/>
    <property type="match status" value="1"/>
</dbReference>
<reference evidence="12" key="1">
    <citation type="journal article" date="2022" name="ISME J.">
        <title>A general approach to explore prokaryotic protein glycosylation reveals the unique surface layer modulation of an anammox bacterium.</title>
        <authorList>
            <person name="Pabst M."/>
            <person name="Grouzdev D.S."/>
            <person name="Lawson C.E."/>
            <person name="Kleikamp H.B.C."/>
            <person name="de Ram C."/>
            <person name="Louwen R."/>
            <person name="Lin Y.M."/>
            <person name="Lucker S."/>
            <person name="van Loosdrecht M.C.M."/>
            <person name="Laureni M."/>
        </authorList>
    </citation>
    <scope>NUCLEOTIDE SEQUENCE</scope>
    <source>
        <strain evidence="12">BROCD043</strain>
    </source>
</reference>
<keyword evidence="9 10" id="KW-0234">DNA repair</keyword>
<dbReference type="GO" id="GO:0006260">
    <property type="term" value="P:DNA replication"/>
    <property type="evidence" value="ECO:0007669"/>
    <property type="project" value="UniProtKB-UniRule"/>
</dbReference>
<evidence type="ECO:0000256" key="8">
    <source>
        <dbReference type="ARBA" id="ARBA00023125"/>
    </source>
</evidence>
<evidence type="ECO:0000313" key="13">
    <source>
        <dbReference type="Proteomes" id="UP000781173"/>
    </source>
</evidence>
<dbReference type="Pfam" id="PF02463">
    <property type="entry name" value="SMC_N"/>
    <property type="match status" value="1"/>
</dbReference>
<evidence type="ECO:0000256" key="9">
    <source>
        <dbReference type="HAMAP-Rule" id="MF_00365"/>
    </source>
</evidence>
<comment type="function">
    <text evidence="9 10">The RecF protein is involved in DNA metabolism; it is required for DNA replication and normal SOS inducibility. RecF binds preferentially to single-stranded, linear DNA. It also seems to bind ATP.</text>
</comment>
<keyword evidence="7 9" id="KW-0067">ATP-binding</keyword>
<gene>
    <name evidence="9 12" type="primary">recF</name>
    <name evidence="12" type="ORF">H3C67_02105</name>
</gene>
<evidence type="ECO:0000313" key="12">
    <source>
        <dbReference type="EMBL" id="MBW7953555.1"/>
    </source>
</evidence>
<organism evidence="12 13">
    <name type="scientific">Candidatus Dojkabacteria bacterium</name>
    <dbReference type="NCBI Taxonomy" id="2099670"/>
    <lineage>
        <taxon>Bacteria</taxon>
        <taxon>Candidatus Dojkabacteria</taxon>
    </lineage>
</organism>
<evidence type="ECO:0000256" key="7">
    <source>
        <dbReference type="ARBA" id="ARBA00022840"/>
    </source>
</evidence>
<evidence type="ECO:0000259" key="11">
    <source>
        <dbReference type="Pfam" id="PF02463"/>
    </source>
</evidence>
<comment type="subcellular location">
    <subcellularLocation>
        <location evidence="1 9 10">Cytoplasm</location>
    </subcellularLocation>
</comment>
<evidence type="ECO:0000256" key="5">
    <source>
        <dbReference type="ARBA" id="ARBA00022705"/>
    </source>
</evidence>
<dbReference type="PANTHER" id="PTHR32182">
    <property type="entry name" value="DNA REPLICATION AND REPAIR PROTEIN RECF"/>
    <property type="match status" value="1"/>
</dbReference>
<evidence type="ECO:0000256" key="6">
    <source>
        <dbReference type="ARBA" id="ARBA00022741"/>
    </source>
</evidence>
<dbReference type="InterPro" id="IPR001238">
    <property type="entry name" value="DNA-binding_RecF"/>
</dbReference>
<keyword evidence="9 10" id="KW-0742">SOS response</keyword>
<dbReference type="InterPro" id="IPR003395">
    <property type="entry name" value="RecF/RecN/SMC_N"/>
</dbReference>